<feature type="compositionally biased region" description="Low complexity" evidence="1">
    <location>
        <begin position="1"/>
        <end position="19"/>
    </location>
</feature>
<feature type="region of interest" description="Disordered" evidence="1">
    <location>
        <begin position="1"/>
        <end position="29"/>
    </location>
</feature>
<gene>
    <name evidence="2" type="ordered locus">Psed_6394</name>
</gene>
<dbReference type="RefSeq" id="WP_013678372.1">
    <property type="nucleotide sequence ID" value="NC_015312.1"/>
</dbReference>
<evidence type="ECO:0000313" key="2">
    <source>
        <dbReference type="EMBL" id="AEA28490.1"/>
    </source>
</evidence>
<dbReference type="AlphaFoldDB" id="F4CTI7"/>
<dbReference type="GO" id="GO:0016491">
    <property type="term" value="F:oxidoreductase activity"/>
    <property type="evidence" value="ECO:0007669"/>
    <property type="project" value="InterPro"/>
</dbReference>
<keyword evidence="3" id="KW-1185">Reference proteome</keyword>
<dbReference type="KEGG" id="pdx:Psed_6394"/>
<evidence type="ECO:0008006" key="4">
    <source>
        <dbReference type="Google" id="ProtNLM"/>
    </source>
</evidence>
<dbReference type="SUPFAM" id="SSF55469">
    <property type="entry name" value="FMN-dependent nitroreductase-like"/>
    <property type="match status" value="1"/>
</dbReference>
<dbReference type="EMBL" id="CP002593">
    <property type="protein sequence ID" value="AEA28490.1"/>
    <property type="molecule type" value="Genomic_DNA"/>
</dbReference>
<protein>
    <recommendedName>
        <fullName evidence="4">Nitroreductase</fullName>
    </recommendedName>
</protein>
<dbReference type="InterPro" id="IPR006311">
    <property type="entry name" value="TAT_signal"/>
</dbReference>
<sequence length="413" mass="43163">MTPPSSTSPGAPTSPTVPASAPPQPPAHAFSRRSLLRGVGLGAATVAVAGTGLLGYRVYDSAVLDPGGGPAFAPWRDWRSVPGPLGAVAAAVLAASPHNTQPWSFEIGPAGIDVFADPARTTGTVDPYSRERDVGLGCAVENLVIGCGPRGLAPSVELLPDGAGGARVAHVALVAAAPRTDPLHDVIDRRHTNRGPFLTGPVDVSALAVPPPPGLALHWITDPQPRAALGTLLVDAAEALCRDEQQSIDNFAWFRATNDEVQRHRDGLVLDGQGLSPVELGVAKLLPASSRTAGDRFWIDRTRDVHTATAAAYGVITVADPDDRRIRLDAGRLLQRVHLRATLAGIGLHHMNQVTERIDREAATGATPTFGPRFAALLPAGGHPLLTFRVGRPVRDGRPTPRRSVAMVAAVTS</sequence>
<proteinExistence type="predicted"/>
<dbReference type="eggNOG" id="COG0778">
    <property type="taxonomic scope" value="Bacteria"/>
</dbReference>
<organism evidence="2 3">
    <name type="scientific">Pseudonocardia dioxanivorans (strain ATCC 55486 / DSM 44775 / JCM 13855 / CB1190)</name>
    <dbReference type="NCBI Taxonomy" id="675635"/>
    <lineage>
        <taxon>Bacteria</taxon>
        <taxon>Bacillati</taxon>
        <taxon>Actinomycetota</taxon>
        <taxon>Actinomycetes</taxon>
        <taxon>Pseudonocardiales</taxon>
        <taxon>Pseudonocardiaceae</taxon>
        <taxon>Pseudonocardia</taxon>
    </lineage>
</organism>
<dbReference type="PROSITE" id="PS51318">
    <property type="entry name" value="TAT"/>
    <property type="match status" value="1"/>
</dbReference>
<evidence type="ECO:0000313" key="3">
    <source>
        <dbReference type="Proteomes" id="UP000007809"/>
    </source>
</evidence>
<accession>F4CTI7</accession>
<reference evidence="2 3" key="1">
    <citation type="journal article" date="2011" name="J. Bacteriol.">
        <title>Genome sequence of the 1,4-dioxane-degrading Pseudonocardia dioxanivorans strain CB1190.</title>
        <authorList>
            <person name="Sales C.M."/>
            <person name="Mahendra S."/>
            <person name="Grostern A."/>
            <person name="Parales R.E."/>
            <person name="Goodwin L.A."/>
            <person name="Woyke T."/>
            <person name="Nolan M."/>
            <person name="Lapidus A."/>
            <person name="Chertkov O."/>
            <person name="Ovchinnikova G."/>
            <person name="Sczyrba A."/>
            <person name="Alvarez-Cohen L."/>
        </authorList>
    </citation>
    <scope>NUCLEOTIDE SEQUENCE [LARGE SCALE GENOMIC DNA]</scope>
    <source>
        <strain evidence="3">ATCC 55486 / DSM 44775 / JCM 13855 / CB1190</strain>
    </source>
</reference>
<evidence type="ECO:0000256" key="1">
    <source>
        <dbReference type="SAM" id="MobiDB-lite"/>
    </source>
</evidence>
<dbReference type="InterPro" id="IPR000415">
    <property type="entry name" value="Nitroreductase-like"/>
</dbReference>
<dbReference type="NCBIfam" id="NF047509">
    <property type="entry name" value="Rv3131_FMN_oxido"/>
    <property type="match status" value="1"/>
</dbReference>
<dbReference type="STRING" id="675635.Psed_6394"/>
<name>F4CTI7_PSEUX</name>
<dbReference type="HOGENOM" id="CLU_051479_3_0_11"/>
<dbReference type="Proteomes" id="UP000007809">
    <property type="component" value="Chromosome"/>
</dbReference>
<dbReference type="Gene3D" id="3.40.109.10">
    <property type="entry name" value="NADH Oxidase"/>
    <property type="match status" value="1"/>
</dbReference>